<dbReference type="GO" id="GO:0006355">
    <property type="term" value="P:regulation of DNA-templated transcription"/>
    <property type="evidence" value="ECO:0007669"/>
    <property type="project" value="InterPro"/>
</dbReference>
<accession>A0A502BIQ3</accession>
<dbReference type="AlphaFoldDB" id="A0A502BIQ3"/>
<dbReference type="SUPFAM" id="SSF46785">
    <property type="entry name" value="Winged helix' DNA-binding domain"/>
    <property type="match status" value="1"/>
</dbReference>
<protein>
    <submittedName>
        <fullName evidence="2">Crp/Fnr family transcriptional regulator</fullName>
    </submittedName>
</protein>
<dbReference type="PROSITE" id="PS51063">
    <property type="entry name" value="HTH_CRP_2"/>
    <property type="match status" value="1"/>
</dbReference>
<dbReference type="InterPro" id="IPR036390">
    <property type="entry name" value="WH_DNA-bd_sf"/>
</dbReference>
<proteinExistence type="predicted"/>
<dbReference type="RefSeq" id="WP_140906294.1">
    <property type="nucleotide sequence ID" value="NZ_JBHTMD010000042.1"/>
</dbReference>
<evidence type="ECO:0000313" key="2">
    <source>
        <dbReference type="EMBL" id="TPF74024.1"/>
    </source>
</evidence>
<dbReference type="Proteomes" id="UP000315388">
    <property type="component" value="Unassembled WGS sequence"/>
</dbReference>
<evidence type="ECO:0000313" key="3">
    <source>
        <dbReference type="Proteomes" id="UP000315388"/>
    </source>
</evidence>
<feature type="domain" description="HTH crp-type" evidence="1">
    <location>
        <begin position="61"/>
        <end position="126"/>
    </location>
</feature>
<evidence type="ECO:0000259" key="1">
    <source>
        <dbReference type="PROSITE" id="PS51063"/>
    </source>
</evidence>
<sequence length="135" mass="15460">MTRQPRRLDLQARLPTWMMHLPLEQMDQMAYTNPRVIAQFAQILMATTEVLVRIVYDLQVQNSARRIASVLQRISGPANGVVALSQEELGEMACATRRQVSIALKLLAEEKIVTVQYAKIIINDQHKLKIFMKDE</sequence>
<dbReference type="Pfam" id="PF13545">
    <property type="entry name" value="HTH_Crp_2"/>
    <property type="match status" value="1"/>
</dbReference>
<dbReference type="InterPro" id="IPR012318">
    <property type="entry name" value="HTH_CRP"/>
</dbReference>
<name>A0A502BIQ3_9HYPH</name>
<organism evidence="2 3">
    <name type="scientific">Brucella gallinifaecis</name>
    <dbReference type="NCBI Taxonomy" id="215590"/>
    <lineage>
        <taxon>Bacteria</taxon>
        <taxon>Pseudomonadati</taxon>
        <taxon>Pseudomonadota</taxon>
        <taxon>Alphaproteobacteria</taxon>
        <taxon>Hyphomicrobiales</taxon>
        <taxon>Brucellaceae</taxon>
        <taxon>Brucella/Ochrobactrum group</taxon>
        <taxon>Brucella</taxon>
    </lineage>
</organism>
<reference evidence="2 3" key="1">
    <citation type="journal article" date="2003" name="Int. J. Syst. Evol. Microbiol.">
        <title>Towards a standardized format for the description of a novel species (of an established genus): Ochrobactrum gallinifaecis sp. nov.</title>
        <authorList>
            <person name="Kampfer P."/>
            <person name="Buczolits S."/>
            <person name="Albrecht A."/>
            <person name="Busse H.J."/>
            <person name="Stackebrandt E."/>
        </authorList>
    </citation>
    <scope>NUCLEOTIDE SEQUENCE [LARGE SCALE GENOMIC DNA]</scope>
    <source>
        <strain evidence="2 3">ISO 196</strain>
    </source>
</reference>
<dbReference type="GO" id="GO:0003677">
    <property type="term" value="F:DNA binding"/>
    <property type="evidence" value="ECO:0007669"/>
    <property type="project" value="InterPro"/>
</dbReference>
<dbReference type="EMBL" id="VEWJ01000019">
    <property type="protein sequence ID" value="TPF74024.1"/>
    <property type="molecule type" value="Genomic_DNA"/>
</dbReference>
<gene>
    <name evidence="2" type="ORF">FHY56_16780</name>
</gene>
<dbReference type="Gene3D" id="2.60.120.10">
    <property type="entry name" value="Jelly Rolls"/>
    <property type="match status" value="1"/>
</dbReference>
<dbReference type="OrthoDB" id="7772718at2"/>
<keyword evidence="3" id="KW-1185">Reference proteome</keyword>
<dbReference type="InterPro" id="IPR014710">
    <property type="entry name" value="RmlC-like_jellyroll"/>
</dbReference>
<comment type="caution">
    <text evidence="2">The sequence shown here is derived from an EMBL/GenBank/DDBJ whole genome shotgun (WGS) entry which is preliminary data.</text>
</comment>